<gene>
    <name evidence="3" type="ORF">ACFFK0_02420</name>
</gene>
<accession>A0ABV6DF99</accession>
<reference evidence="3 4" key="1">
    <citation type="submission" date="2024-09" db="EMBL/GenBank/DDBJ databases">
        <authorList>
            <person name="Sun Q."/>
            <person name="Mori K."/>
        </authorList>
    </citation>
    <scope>NUCLEOTIDE SEQUENCE [LARGE SCALE GENOMIC DNA]</scope>
    <source>
        <strain evidence="3 4">CCM 7759</strain>
    </source>
</reference>
<evidence type="ECO:0000259" key="2">
    <source>
        <dbReference type="Pfam" id="PF25888"/>
    </source>
</evidence>
<dbReference type="InterPro" id="IPR058660">
    <property type="entry name" value="WHD_DnaB"/>
</dbReference>
<dbReference type="GO" id="GO:0004386">
    <property type="term" value="F:helicase activity"/>
    <property type="evidence" value="ECO:0007669"/>
    <property type="project" value="UniProtKB-KW"/>
</dbReference>
<dbReference type="Pfam" id="PF25888">
    <property type="entry name" value="WHD_DnaB"/>
    <property type="match status" value="1"/>
</dbReference>
<dbReference type="Proteomes" id="UP001589776">
    <property type="component" value="Unassembled WGS sequence"/>
</dbReference>
<feature type="region of interest" description="Disordered" evidence="1">
    <location>
        <begin position="451"/>
        <end position="497"/>
    </location>
</feature>
<proteinExistence type="predicted"/>
<name>A0ABV6DF99_9BACL</name>
<keyword evidence="3" id="KW-0547">Nucleotide-binding</keyword>
<keyword evidence="4" id="KW-1185">Reference proteome</keyword>
<keyword evidence="3" id="KW-0347">Helicase</keyword>
<evidence type="ECO:0000313" key="4">
    <source>
        <dbReference type="Proteomes" id="UP001589776"/>
    </source>
</evidence>
<feature type="domain" description="Replicative helicase loading/DNA remodeling protein DnaB N-terminal winged helix" evidence="2">
    <location>
        <begin position="28"/>
        <end position="182"/>
    </location>
</feature>
<evidence type="ECO:0000256" key="1">
    <source>
        <dbReference type="SAM" id="MobiDB-lite"/>
    </source>
</evidence>
<sequence>MDEHVQVTNLHHFTERHRYLVYRGFSLSSLDHKMLTNAYQPMIGAGAIGLYLTLSKQLPADRIGFSPLEQHRRLFLLTGAEGEAGRTEWLEQTSRLEAVGLLHTYRKYIAASEEYVYEYRLFAPLGPVEFFRNQHLTMLLRDKIGRHLVLSLREELLADEPAELAGANEEQLSVSFMELYQLYAGAIDFELEEGLQQTAVARQAEVKPMLAAKVLDYTDIINNFPRFSENRPFVEQLKHVPEMLAEINFVAKKYHLDEIDVRRLLDEVGVFHEDGSLNVDTLQHKANLVYRQRLKQDEYRERALTRLERSASEETEADASADGADGGAGERSVEWQYSLDVPAKLQGYCDRNQYNYMLRNESYTNVLKLFFPRGNVPDNLLDIFEKINLNYKFPDKVINVLIHLFNIDTRRSFTYLSVENVASDMMHKKIETYEQAVDYVRERLTLKQKLEEKDKAASAGGRGRGRSAGGAGAAGKAKPQIPVVKNGQGTAVSPERLEELLREAEKLDKKFNNKTNRNS</sequence>
<protein>
    <submittedName>
        <fullName evidence="3">Helicase DnaB</fullName>
    </submittedName>
</protein>
<organism evidence="3 4">
    <name type="scientific">Paenibacillus chartarius</name>
    <dbReference type="NCBI Taxonomy" id="747481"/>
    <lineage>
        <taxon>Bacteria</taxon>
        <taxon>Bacillati</taxon>
        <taxon>Bacillota</taxon>
        <taxon>Bacilli</taxon>
        <taxon>Bacillales</taxon>
        <taxon>Paenibacillaceae</taxon>
        <taxon>Paenibacillus</taxon>
    </lineage>
</organism>
<comment type="caution">
    <text evidence="3">The sequence shown here is derived from an EMBL/GenBank/DDBJ whole genome shotgun (WGS) entry which is preliminary data.</text>
</comment>
<evidence type="ECO:0000313" key="3">
    <source>
        <dbReference type="EMBL" id="MFC0211314.1"/>
    </source>
</evidence>
<keyword evidence="3" id="KW-0067">ATP-binding</keyword>
<dbReference type="EMBL" id="JBHLWN010000014">
    <property type="protein sequence ID" value="MFC0211314.1"/>
    <property type="molecule type" value="Genomic_DNA"/>
</dbReference>
<keyword evidence="3" id="KW-0378">Hydrolase</keyword>
<feature type="compositionally biased region" description="Gly residues" evidence="1">
    <location>
        <begin position="460"/>
        <end position="473"/>
    </location>
</feature>
<feature type="region of interest" description="Disordered" evidence="1">
    <location>
        <begin position="306"/>
        <end position="329"/>
    </location>
</feature>